<dbReference type="NCBIfam" id="TIGR01409">
    <property type="entry name" value="TAT_signal_seq"/>
    <property type="match status" value="1"/>
</dbReference>
<gene>
    <name evidence="2" type="ORF">ACFO6Q_13520</name>
</gene>
<reference evidence="3" key="1">
    <citation type="journal article" date="2019" name="Int. J. Syst. Evol. Microbiol.">
        <title>The Global Catalogue of Microorganisms (GCM) 10K type strain sequencing project: providing services to taxonomists for standard genome sequencing and annotation.</title>
        <authorList>
            <consortium name="The Broad Institute Genomics Platform"/>
            <consortium name="The Broad Institute Genome Sequencing Center for Infectious Disease"/>
            <person name="Wu L."/>
            <person name="Ma J."/>
        </authorList>
    </citation>
    <scope>NUCLEOTIDE SEQUENCE [LARGE SCALE GENOMIC DNA]</scope>
    <source>
        <strain evidence="3">CCUG 30340</strain>
    </source>
</reference>
<organism evidence="2 3">
    <name type="scientific">Dokdonella ginsengisoli</name>
    <dbReference type="NCBI Taxonomy" id="363846"/>
    <lineage>
        <taxon>Bacteria</taxon>
        <taxon>Pseudomonadati</taxon>
        <taxon>Pseudomonadota</taxon>
        <taxon>Gammaproteobacteria</taxon>
        <taxon>Lysobacterales</taxon>
        <taxon>Rhodanobacteraceae</taxon>
        <taxon>Dokdonella</taxon>
    </lineage>
</organism>
<dbReference type="PANTHER" id="PTHR43737:SF1">
    <property type="entry name" value="DUF1501 DOMAIN-CONTAINING PROTEIN"/>
    <property type="match status" value="1"/>
</dbReference>
<keyword evidence="1" id="KW-0732">Signal</keyword>
<keyword evidence="3" id="KW-1185">Reference proteome</keyword>
<dbReference type="InterPro" id="IPR006311">
    <property type="entry name" value="TAT_signal"/>
</dbReference>
<name>A0ABV9QVI7_9GAMM</name>
<dbReference type="InterPro" id="IPR010869">
    <property type="entry name" value="DUF1501"/>
</dbReference>
<proteinExistence type="predicted"/>
<dbReference type="RefSeq" id="WP_380021631.1">
    <property type="nucleotide sequence ID" value="NZ_JBHSHD010000010.1"/>
</dbReference>
<comment type="caution">
    <text evidence="2">The sequence shown here is derived from an EMBL/GenBank/DDBJ whole genome shotgun (WGS) entry which is preliminary data.</text>
</comment>
<dbReference type="PROSITE" id="PS51318">
    <property type="entry name" value="TAT"/>
    <property type="match status" value="1"/>
</dbReference>
<dbReference type="InterPro" id="IPR019546">
    <property type="entry name" value="TAT_signal_bac_arc"/>
</dbReference>
<evidence type="ECO:0000313" key="3">
    <source>
        <dbReference type="Proteomes" id="UP001595886"/>
    </source>
</evidence>
<evidence type="ECO:0000256" key="1">
    <source>
        <dbReference type="ARBA" id="ARBA00022729"/>
    </source>
</evidence>
<dbReference type="Pfam" id="PF07394">
    <property type="entry name" value="DUF1501"/>
    <property type="match status" value="1"/>
</dbReference>
<dbReference type="EMBL" id="JBHSHD010000010">
    <property type="protein sequence ID" value="MFC4821348.1"/>
    <property type="molecule type" value="Genomic_DNA"/>
</dbReference>
<dbReference type="Proteomes" id="UP001595886">
    <property type="component" value="Unassembled WGS sequence"/>
</dbReference>
<evidence type="ECO:0000313" key="2">
    <source>
        <dbReference type="EMBL" id="MFC4821348.1"/>
    </source>
</evidence>
<accession>A0ABV9QVI7</accession>
<sequence>MTHIDRRDFLKACCASGLVAGTVPGTRLVFGATAANDYDTLVVVFLRGGMDGLSLISPGASNAERGRYEQARNATRIALSGEGAGLALGGDGQWQVHPRAPELQALYNQNRLAVVLGAGMPAPVTRSHFDAQVNMEVGLAGQGGGIGWITRALASTTLPPDVMIPALSVGSLTSTSLLGSTEAITMASGGDFRIDTGNWAWNVSPDYAGDAPDGVHGMLAALPQLWSGSSSLEAAGRQTLDALQVIRGIDFDGYVPAAGANYDPGDAFSQQLRMLAQLIKLDVGLRYAAIDLGGWDTHNGQNYFFGEIVARLSRGLGAFQADLANDAGNYAQRVSTVAMSEFGRRVQENDDQGTDHGYGNVMLALGGSVNGGRTFGEFAGLAGDQMFEGADVMVTTDYRSVLSEALIRRLHNSNIYYAFPGYSNYTPLGIFQGSDLPPGGFDAVFANGFD</sequence>
<protein>
    <submittedName>
        <fullName evidence="2">DUF1501 domain-containing protein</fullName>
    </submittedName>
</protein>
<dbReference type="PANTHER" id="PTHR43737">
    <property type="entry name" value="BLL7424 PROTEIN"/>
    <property type="match status" value="1"/>
</dbReference>